<dbReference type="PANTHER" id="PTHR30319:SF1">
    <property type="entry name" value="TRANSCRIPTIONAL REPRESSOR PAAX"/>
    <property type="match status" value="1"/>
</dbReference>
<dbReference type="PANTHER" id="PTHR30319">
    <property type="entry name" value="PHENYLACETIC ACID REGULATOR-RELATED TRANSCRIPTIONAL REPRESSOR"/>
    <property type="match status" value="1"/>
</dbReference>
<proteinExistence type="predicted"/>
<evidence type="ECO:0000256" key="5">
    <source>
        <dbReference type="ARBA" id="ARBA00022842"/>
    </source>
</evidence>
<keyword evidence="2" id="KW-0479">Metal-binding</keyword>
<dbReference type="NCBIfam" id="TIGR01573">
    <property type="entry name" value="cas2"/>
    <property type="match status" value="1"/>
</dbReference>
<dbReference type="EMBL" id="LCCN01000007">
    <property type="protein sequence ID" value="KKS32446.1"/>
    <property type="molecule type" value="Genomic_DNA"/>
</dbReference>
<evidence type="ECO:0000256" key="6">
    <source>
        <dbReference type="ARBA" id="ARBA00023118"/>
    </source>
</evidence>
<evidence type="ECO:0000259" key="7">
    <source>
        <dbReference type="Pfam" id="PF20803"/>
    </source>
</evidence>
<gene>
    <name evidence="8" type="ORF">UU93_C0007G0051</name>
</gene>
<keyword evidence="5" id="KW-0460">Magnesium</keyword>
<protein>
    <submittedName>
        <fullName evidence="8">Transcriptional regulator, PaaX family</fullName>
    </submittedName>
</protein>
<dbReference type="Proteomes" id="UP000034160">
    <property type="component" value="Unassembled WGS sequence"/>
</dbReference>
<evidence type="ECO:0000256" key="3">
    <source>
        <dbReference type="ARBA" id="ARBA00022759"/>
    </source>
</evidence>
<organism evidence="8 9">
    <name type="scientific">Candidatus Amesbacteria bacterium GW2011_GWA2_42_12</name>
    <dbReference type="NCBI Taxonomy" id="1618356"/>
    <lineage>
        <taxon>Bacteria</taxon>
        <taxon>Candidatus Amesiibacteriota</taxon>
    </lineage>
</organism>
<reference evidence="8 9" key="1">
    <citation type="journal article" date="2015" name="Nature">
        <title>rRNA introns, odd ribosomes, and small enigmatic genomes across a large radiation of phyla.</title>
        <authorList>
            <person name="Brown C.T."/>
            <person name="Hug L.A."/>
            <person name="Thomas B.C."/>
            <person name="Sharon I."/>
            <person name="Castelle C.J."/>
            <person name="Singh A."/>
            <person name="Wilkins M.J."/>
            <person name="Williams K.H."/>
            <person name="Banfield J.F."/>
        </authorList>
    </citation>
    <scope>NUCLEOTIDE SEQUENCE [LARGE SCALE GENOMIC DNA]</scope>
</reference>
<dbReference type="GO" id="GO:0006351">
    <property type="term" value="P:DNA-templated transcription"/>
    <property type="evidence" value="ECO:0007669"/>
    <property type="project" value="TreeGrafter"/>
</dbReference>
<sequence length="190" mass="22190">MTRKTRASIKAVLTVLDKCTDWMLLPSKSETLRRLRRLADNPPDFAQEFDKFYRGSVQEGINRLQRKGKVEVRETGGGTEVRISDKGRTEVLKYKLEEMIINIPQKWDGKWRVVVFDVQEIERSKRDMFRDYLVKIGFKPLQRSVFVCPYPCGKEIAFLREVVGVPHGVKFMVVEKMDNDEDLQMLFEVG</sequence>
<evidence type="ECO:0000256" key="2">
    <source>
        <dbReference type="ARBA" id="ARBA00022723"/>
    </source>
</evidence>
<accession>A0A0G1AE84</accession>
<keyword evidence="6" id="KW-0051">Antiviral defense</keyword>
<feature type="domain" description="Transcriptional repressor PaaX-like central Cas2-like" evidence="7">
    <location>
        <begin position="105"/>
        <end position="183"/>
    </location>
</feature>
<dbReference type="Pfam" id="PF20803">
    <property type="entry name" value="PaaX_M"/>
    <property type="match status" value="1"/>
</dbReference>
<dbReference type="SUPFAM" id="SSF143430">
    <property type="entry name" value="TTP0101/SSO1404-like"/>
    <property type="match status" value="1"/>
</dbReference>
<dbReference type="AlphaFoldDB" id="A0A0G1AE84"/>
<evidence type="ECO:0000256" key="1">
    <source>
        <dbReference type="ARBA" id="ARBA00022722"/>
    </source>
</evidence>
<comment type="caution">
    <text evidence="8">The sequence shown here is derived from an EMBL/GenBank/DDBJ whole genome shotgun (WGS) entry which is preliminary data.</text>
</comment>
<keyword evidence="4" id="KW-0378">Hydrolase</keyword>
<dbReference type="InterPro" id="IPR021127">
    <property type="entry name" value="CRISPR_associated_Cas2"/>
</dbReference>
<evidence type="ECO:0000256" key="4">
    <source>
        <dbReference type="ARBA" id="ARBA00022801"/>
    </source>
</evidence>
<dbReference type="GO" id="GO:0004521">
    <property type="term" value="F:RNA endonuclease activity"/>
    <property type="evidence" value="ECO:0007669"/>
    <property type="project" value="InterPro"/>
</dbReference>
<keyword evidence="3" id="KW-0255">Endonuclease</keyword>
<dbReference type="GO" id="GO:0043571">
    <property type="term" value="P:maintenance of CRISPR repeat elements"/>
    <property type="evidence" value="ECO:0007669"/>
    <property type="project" value="InterPro"/>
</dbReference>
<evidence type="ECO:0000313" key="8">
    <source>
        <dbReference type="EMBL" id="KKS32446.1"/>
    </source>
</evidence>
<dbReference type="Gene3D" id="3.30.70.2650">
    <property type="match status" value="1"/>
</dbReference>
<keyword evidence="1" id="KW-0540">Nuclease</keyword>
<dbReference type="InterPro" id="IPR048846">
    <property type="entry name" value="PaaX-like_central"/>
</dbReference>
<evidence type="ECO:0000313" key="9">
    <source>
        <dbReference type="Proteomes" id="UP000034160"/>
    </source>
</evidence>
<name>A0A0G1AE84_9BACT</name>
<dbReference type="STRING" id="1618356.UU93_C0007G0051"/>